<sequence>MTDSSSNSIAITGLGMVTSVGHDVKTACASIRAGLKRPVKLQNFYADSPGGYDDWEDGLVTGHPVFDGDVDETEGRICRLLGDALEDIADNTGLFESDAVPLFLALPGKERDLFPDETMDDFFARNKERFPYVGEVTLFPFGNAAGLMALERAAEIIETGQCEQALVAGADSLLGFPNLSRLNRMKRLKTEVNSDGLIPGEASAVVLLEGLSRAENRQAAIQGILDGVGVGFESDHCLEGRHAGSGLSDTVFTLLPQDDDGPVDVRAIITDLNGEPYRFDEMSMMHARVFSRMAGEKEILCPARNIGDTGAASALVSMCLASRTMARGGFGNTDCRCLVLSSSDSGERGALFMTFNMGD</sequence>
<dbReference type="Proteomes" id="UP000507962">
    <property type="component" value="Unassembled WGS sequence"/>
</dbReference>
<protein>
    <submittedName>
        <fullName evidence="3">Thiolase-like</fullName>
    </submittedName>
</protein>
<dbReference type="GO" id="GO:0006633">
    <property type="term" value="P:fatty acid biosynthetic process"/>
    <property type="evidence" value="ECO:0007669"/>
    <property type="project" value="TreeGrafter"/>
</dbReference>
<dbReference type="InterPro" id="IPR000794">
    <property type="entry name" value="Beta-ketoacyl_synthase"/>
</dbReference>
<dbReference type="RefSeq" id="WP_180140906.1">
    <property type="nucleotide sequence ID" value="NZ_CAADHO010000004.1"/>
</dbReference>
<dbReference type="GO" id="GO:0004315">
    <property type="term" value="F:3-oxoacyl-[acyl-carrier-protein] synthase activity"/>
    <property type="evidence" value="ECO:0007669"/>
    <property type="project" value="TreeGrafter"/>
</dbReference>
<dbReference type="Pfam" id="PF00109">
    <property type="entry name" value="ketoacyl-synt"/>
    <property type="match status" value="1"/>
</dbReference>
<evidence type="ECO:0000256" key="1">
    <source>
        <dbReference type="ARBA" id="ARBA00022679"/>
    </source>
</evidence>
<keyword evidence="4" id="KW-1185">Reference proteome</keyword>
<dbReference type="PANTHER" id="PTHR11712:SF336">
    <property type="entry name" value="3-OXOACYL-[ACYL-CARRIER-PROTEIN] SYNTHASE, MITOCHONDRIAL"/>
    <property type="match status" value="1"/>
</dbReference>
<dbReference type="SUPFAM" id="SSF53901">
    <property type="entry name" value="Thiolase-like"/>
    <property type="match status" value="2"/>
</dbReference>
<proteinExistence type="predicted"/>
<name>A0A4U8YLR5_9BACT</name>
<organism evidence="3 4">
    <name type="scientific">Desulfoluna butyratoxydans</name>
    <dbReference type="NCBI Taxonomy" id="231438"/>
    <lineage>
        <taxon>Bacteria</taxon>
        <taxon>Pseudomonadati</taxon>
        <taxon>Thermodesulfobacteriota</taxon>
        <taxon>Desulfobacteria</taxon>
        <taxon>Desulfobacterales</taxon>
        <taxon>Desulfolunaceae</taxon>
        <taxon>Desulfoluna</taxon>
    </lineage>
</organism>
<reference evidence="3 4" key="1">
    <citation type="submission" date="2019-03" db="EMBL/GenBank/DDBJ databases">
        <authorList>
            <person name="Nijsse B."/>
        </authorList>
    </citation>
    <scope>NUCLEOTIDE SEQUENCE [LARGE SCALE GENOMIC DNA]</scope>
    <source>
        <strain evidence="3">Desulfoluna butyratoxydans MSL71</strain>
    </source>
</reference>
<dbReference type="Gene3D" id="3.40.47.10">
    <property type="match status" value="1"/>
</dbReference>
<evidence type="ECO:0000313" key="3">
    <source>
        <dbReference type="EMBL" id="VFQ44906.1"/>
    </source>
</evidence>
<dbReference type="GO" id="GO:0005829">
    <property type="term" value="C:cytosol"/>
    <property type="evidence" value="ECO:0007669"/>
    <property type="project" value="TreeGrafter"/>
</dbReference>
<evidence type="ECO:0000313" key="4">
    <source>
        <dbReference type="Proteomes" id="UP000507962"/>
    </source>
</evidence>
<feature type="domain" description="Beta-ketoacyl synthase-like N-terminal" evidence="2">
    <location>
        <begin position="144"/>
        <end position="214"/>
    </location>
</feature>
<gene>
    <name evidence="3" type="ORF">MSL71_25630</name>
</gene>
<accession>A0A4U8YLR5</accession>
<dbReference type="InterPro" id="IPR014030">
    <property type="entry name" value="Ketoacyl_synth_N"/>
</dbReference>
<dbReference type="InterPro" id="IPR016039">
    <property type="entry name" value="Thiolase-like"/>
</dbReference>
<evidence type="ECO:0000259" key="2">
    <source>
        <dbReference type="Pfam" id="PF00109"/>
    </source>
</evidence>
<dbReference type="PANTHER" id="PTHR11712">
    <property type="entry name" value="POLYKETIDE SYNTHASE-RELATED"/>
    <property type="match status" value="1"/>
</dbReference>
<dbReference type="EMBL" id="CAADHO010000004">
    <property type="protein sequence ID" value="VFQ44906.1"/>
    <property type="molecule type" value="Genomic_DNA"/>
</dbReference>
<dbReference type="AlphaFoldDB" id="A0A4U8YLR5"/>
<keyword evidence="1" id="KW-0808">Transferase</keyword>